<protein>
    <submittedName>
        <fullName evidence="1">Uncharacterized protein</fullName>
    </submittedName>
</protein>
<organism evidence="1 2">
    <name type="scientific">Bradyrhizobium valentinum</name>
    <dbReference type="NCBI Taxonomy" id="1518501"/>
    <lineage>
        <taxon>Bacteria</taxon>
        <taxon>Pseudomonadati</taxon>
        <taxon>Pseudomonadota</taxon>
        <taxon>Alphaproteobacteria</taxon>
        <taxon>Hyphomicrobiales</taxon>
        <taxon>Nitrobacteraceae</taxon>
        <taxon>Bradyrhizobium</taxon>
    </lineage>
</organism>
<reference evidence="1 2" key="1">
    <citation type="submission" date="2014-03" db="EMBL/GenBank/DDBJ databases">
        <title>Bradyrhizobium valentinum sp. nov., isolated from effective nodules of Lupinus mariae-josephae, a lupine endemic of basic-lime soils in Eastern Spain.</title>
        <authorList>
            <person name="Duran D."/>
            <person name="Rey L."/>
            <person name="Navarro A."/>
            <person name="Busquets A."/>
            <person name="Imperial J."/>
            <person name="Ruiz-Argueso T."/>
        </authorList>
    </citation>
    <scope>NUCLEOTIDE SEQUENCE [LARGE SCALE GENOMIC DNA]</scope>
    <source>
        <strain evidence="1 2">LmjM3</strain>
    </source>
</reference>
<sequence length="92" mass="9628">MVNVAFAMRSTAISLPAGIETETAVVLQPSETAVVTADRASKVRSRKTDVPFAKWSSPAIGLFLPASPTSLIPTGLEILLTGLSSAISSQNW</sequence>
<accession>A0A0R3LM19</accession>
<keyword evidence="2" id="KW-1185">Reference proteome</keyword>
<evidence type="ECO:0000313" key="1">
    <source>
        <dbReference type="EMBL" id="KRR08792.1"/>
    </source>
</evidence>
<proteinExistence type="predicted"/>
<comment type="caution">
    <text evidence="1">The sequence shown here is derived from an EMBL/GenBank/DDBJ whole genome shotgun (WGS) entry which is preliminary data.</text>
</comment>
<gene>
    <name evidence="1" type="ORF">CP49_29710</name>
</gene>
<evidence type="ECO:0000313" key="2">
    <source>
        <dbReference type="Proteomes" id="UP000051913"/>
    </source>
</evidence>
<dbReference type="Proteomes" id="UP000051913">
    <property type="component" value="Unassembled WGS sequence"/>
</dbReference>
<dbReference type="EMBL" id="LLXX01000074">
    <property type="protein sequence ID" value="KRR08792.1"/>
    <property type="molecule type" value="Genomic_DNA"/>
</dbReference>
<dbReference type="AlphaFoldDB" id="A0A0R3LM19"/>
<name>A0A0R3LM19_9BRAD</name>